<dbReference type="SUPFAM" id="SSF55729">
    <property type="entry name" value="Acyl-CoA N-acyltransferases (Nat)"/>
    <property type="match status" value="1"/>
</dbReference>
<evidence type="ECO:0000313" key="4">
    <source>
        <dbReference type="Proteomes" id="UP001163152"/>
    </source>
</evidence>
<dbReference type="Gene3D" id="2.60.120.10">
    <property type="entry name" value="Jelly Rolls"/>
    <property type="match status" value="1"/>
</dbReference>
<dbReference type="SUPFAM" id="SSF51206">
    <property type="entry name" value="cAMP-binding domain-like"/>
    <property type="match status" value="1"/>
</dbReference>
<organism evidence="3 4">
    <name type="scientific">Thermocoleostomius sinensis A174</name>
    <dbReference type="NCBI Taxonomy" id="2016057"/>
    <lineage>
        <taxon>Bacteria</taxon>
        <taxon>Bacillati</taxon>
        <taxon>Cyanobacteriota</taxon>
        <taxon>Cyanophyceae</taxon>
        <taxon>Oculatellales</taxon>
        <taxon>Oculatellaceae</taxon>
        <taxon>Thermocoleostomius</taxon>
    </lineage>
</organism>
<dbReference type="Pfam" id="PF21926">
    <property type="entry name" value="FeeM"/>
    <property type="match status" value="1"/>
</dbReference>
<evidence type="ECO:0000259" key="1">
    <source>
        <dbReference type="PROSITE" id="PS50042"/>
    </source>
</evidence>
<dbReference type="KEGG" id="tsin:OXH18_05765"/>
<dbReference type="GO" id="GO:0005829">
    <property type="term" value="C:cytosol"/>
    <property type="evidence" value="ECO:0007669"/>
    <property type="project" value="TreeGrafter"/>
</dbReference>
<sequence>MAQVLLATTPEARQQIYQFRYRVYVEEMNKNPRGANHAERILKDELDDTATLLYLTIDGDIAATLRRNRLSETPLPNLIHRALEIERFMVAFPKDVLSFSSRFMVAPKYRNSSIAGAIVVEAYKLAREQGILFDFSHASPWLVPFYENLGFRRYGDNFLDVDAGLQIPLVLLLDDIAHLQAVHSPMYRSARRVTTPTVTRDWFLEAFPKAADFFNTYQHSPEEVWEFWLHKQQNHSDQPVSIFQSLDREQLKKLLRQGLFHSVKAGENIVRIGDIHSSVFVVLSGIVQRQSTIHSNTTTTSVLNPHHFFGEVTLFASLPSPEQVTAVTDVELFVLPKQAAMRAIKTMPDAMCQFFLQVSQSLCERYVAKDVTYERSTDLSSSNINQAA</sequence>
<dbReference type="PANTHER" id="PTHR24567:SF74">
    <property type="entry name" value="HTH-TYPE TRANSCRIPTIONAL REGULATOR ARCR"/>
    <property type="match status" value="1"/>
</dbReference>
<dbReference type="AlphaFoldDB" id="A0A9E8ZDU4"/>
<evidence type="ECO:0000313" key="3">
    <source>
        <dbReference type="EMBL" id="WAL61495.1"/>
    </source>
</evidence>
<keyword evidence="4" id="KW-1185">Reference proteome</keyword>
<accession>A0A9E8ZDU4</accession>
<dbReference type="Pfam" id="PF00027">
    <property type="entry name" value="cNMP_binding"/>
    <property type="match status" value="1"/>
</dbReference>
<feature type="domain" description="Cyclic nucleotide-binding" evidence="1">
    <location>
        <begin position="242"/>
        <end position="344"/>
    </location>
</feature>
<dbReference type="CDD" id="cd00038">
    <property type="entry name" value="CAP_ED"/>
    <property type="match status" value="1"/>
</dbReference>
<dbReference type="Proteomes" id="UP001163152">
    <property type="component" value="Chromosome"/>
</dbReference>
<dbReference type="InterPro" id="IPR000595">
    <property type="entry name" value="cNMP-bd_dom"/>
</dbReference>
<dbReference type="SMART" id="SM00100">
    <property type="entry name" value="cNMP"/>
    <property type="match status" value="1"/>
</dbReference>
<dbReference type="PROSITE" id="PS51186">
    <property type="entry name" value="GNAT"/>
    <property type="match status" value="1"/>
</dbReference>
<dbReference type="InterPro" id="IPR018490">
    <property type="entry name" value="cNMP-bd_dom_sf"/>
</dbReference>
<dbReference type="InterPro" id="IPR050397">
    <property type="entry name" value="Env_Response_Regulators"/>
</dbReference>
<gene>
    <name evidence="3" type="ORF">OXH18_05765</name>
</gene>
<dbReference type="PANTHER" id="PTHR24567">
    <property type="entry name" value="CRP FAMILY TRANSCRIPTIONAL REGULATORY PROTEIN"/>
    <property type="match status" value="1"/>
</dbReference>
<keyword evidence="3" id="KW-0012">Acyltransferase</keyword>
<dbReference type="InterPro" id="IPR054597">
    <property type="entry name" value="FeeM_cat"/>
</dbReference>
<dbReference type="InterPro" id="IPR000182">
    <property type="entry name" value="GNAT_dom"/>
</dbReference>
<dbReference type="GO" id="GO:0016747">
    <property type="term" value="F:acyltransferase activity, transferring groups other than amino-acyl groups"/>
    <property type="evidence" value="ECO:0007669"/>
    <property type="project" value="InterPro"/>
</dbReference>
<protein>
    <submittedName>
        <fullName evidence="3">GNAT family N-acetyltransferase</fullName>
        <ecNumber evidence="3">2.3.1.-</ecNumber>
    </submittedName>
</protein>
<dbReference type="InterPro" id="IPR016181">
    <property type="entry name" value="Acyl_CoA_acyltransferase"/>
</dbReference>
<dbReference type="InterPro" id="IPR014710">
    <property type="entry name" value="RmlC-like_jellyroll"/>
</dbReference>
<proteinExistence type="predicted"/>
<dbReference type="Gene3D" id="3.40.630.30">
    <property type="match status" value="1"/>
</dbReference>
<dbReference type="EMBL" id="CP113797">
    <property type="protein sequence ID" value="WAL61495.1"/>
    <property type="molecule type" value="Genomic_DNA"/>
</dbReference>
<dbReference type="PROSITE" id="PS50042">
    <property type="entry name" value="CNMP_BINDING_3"/>
    <property type="match status" value="1"/>
</dbReference>
<dbReference type="EC" id="2.3.1.-" evidence="3"/>
<keyword evidence="3" id="KW-0808">Transferase</keyword>
<name>A0A9E8ZDU4_9CYAN</name>
<dbReference type="RefSeq" id="WP_268611477.1">
    <property type="nucleotide sequence ID" value="NZ_CP113797.1"/>
</dbReference>
<reference evidence="3" key="1">
    <citation type="submission" date="2022-12" db="EMBL/GenBank/DDBJ databases">
        <title>Polyphasic identification of a Novel Hot-Spring Cyanobacterium Ocullathermofonsia sinensis gen nov. sp. nov. and Genomic Insights on its Adaptations to the Thermal Habitat.</title>
        <authorList>
            <person name="Daroch M."/>
            <person name="Tang J."/>
            <person name="Jiang Y."/>
        </authorList>
    </citation>
    <scope>NUCLEOTIDE SEQUENCE</scope>
    <source>
        <strain evidence="3">PKUAC-SCTA174</strain>
    </source>
</reference>
<dbReference type="GO" id="GO:0003700">
    <property type="term" value="F:DNA-binding transcription factor activity"/>
    <property type="evidence" value="ECO:0007669"/>
    <property type="project" value="TreeGrafter"/>
</dbReference>
<feature type="domain" description="N-acetyltransferase" evidence="2">
    <location>
        <begin position="3"/>
        <end position="174"/>
    </location>
</feature>
<evidence type="ECO:0000259" key="2">
    <source>
        <dbReference type="PROSITE" id="PS51186"/>
    </source>
</evidence>